<dbReference type="EMBL" id="WXYO01000009">
    <property type="protein sequence ID" value="NAS14332.1"/>
    <property type="molecule type" value="Genomic_DNA"/>
</dbReference>
<evidence type="ECO:0008006" key="3">
    <source>
        <dbReference type="Google" id="ProtNLM"/>
    </source>
</evidence>
<comment type="caution">
    <text evidence="1">The sequence shown here is derived from an EMBL/GenBank/DDBJ whole genome shotgun (WGS) entry which is preliminary data.</text>
</comment>
<organism evidence="1 2">
    <name type="scientific">Poritiphilus flavus</name>
    <dbReference type="NCBI Taxonomy" id="2697053"/>
    <lineage>
        <taxon>Bacteria</taxon>
        <taxon>Pseudomonadati</taxon>
        <taxon>Bacteroidota</taxon>
        <taxon>Flavobacteriia</taxon>
        <taxon>Flavobacteriales</taxon>
        <taxon>Flavobacteriaceae</taxon>
        <taxon>Poritiphilus</taxon>
    </lineage>
</organism>
<dbReference type="InterPro" id="IPR008969">
    <property type="entry name" value="CarboxyPept-like_regulatory"/>
</dbReference>
<dbReference type="Gene3D" id="2.160.20.80">
    <property type="entry name" value="E3 ubiquitin-protein ligase SopA"/>
    <property type="match status" value="1"/>
</dbReference>
<dbReference type="SUPFAM" id="SSF49464">
    <property type="entry name" value="Carboxypeptidase regulatory domain-like"/>
    <property type="match status" value="1"/>
</dbReference>
<keyword evidence="2" id="KW-1185">Reference proteome</keyword>
<name>A0A6L9EI46_9FLAO</name>
<dbReference type="SUPFAM" id="SSF141571">
    <property type="entry name" value="Pentapeptide repeat-like"/>
    <property type="match status" value="1"/>
</dbReference>
<sequence length="785" mass="87946">MQTLKAFFLCFLFFTANGMGQERRDQLVGKVVDVNNRGIEGVSVQLVATGEIQFTDGEGKFKFSKKGGFVVGEPSYSFVLEMDGYRTVGPTTNIVVFGSGAINNLVMKRVLDNLLWITVVDGETGEFLEGVKVDIKGRTKTTNEFGKVSYDFSAYGVSSLQASFSKTCYKNQILEVSDSGDEKVVLVPNCKTEKASKGNFDVLAATEILDRAMASRDGSIRGQNEALEGLIRNGYSYQNANFDGISLAGAQLLATNFKSATFEVSDLRGTHFTGTTLDQAILNFAMAEKASFNKVVARETRFQYLQGKEATFAEADLYRSSFFLSDLSNTDFSKANLKGACLAFCNLSGANFAGADLTDAILYGSVLDKADFTNAIIQNTDVTGAVANSVGFSKEQKRELRRSAPFQYPIRLEIFGETRESARYDYKYPDFSAEQSKLSRLPLSIPGSLKFRDADALKPIGVLRRYSREGPNYINATYRFEAKFWDHAQRGNKLLSKLRNHIDFIDASIKQMQAVEGSGEELKAILSTLEKQVSDTRYKGPLHWDADSQNVLMLAQGVLRPEELKPYDWKSLALSRCAVDKSAQSGKNSWNSFYPEGTACGFLPPQHVELYKKWTLARAARLRVKHLDVPYRINSYKLGRLQSAGTSLPGKNQRFLFKKFKGTYKALAYFKSKDMPFEAQEFYLHLNNRNLRSFLKLPENTDRYYITLGDNEIPKPPKGQYSSDYYFDLVVRYTFKDISVTTLRNSKLYVLDVVPTSAYILKEGKVLWESPIKVGPLLDDGYRDD</sequence>
<evidence type="ECO:0000313" key="1">
    <source>
        <dbReference type="EMBL" id="NAS14332.1"/>
    </source>
</evidence>
<dbReference type="Proteomes" id="UP000475249">
    <property type="component" value="Unassembled WGS sequence"/>
</dbReference>
<gene>
    <name evidence="1" type="ORF">GTQ38_20135</name>
</gene>
<dbReference type="RefSeq" id="WP_161437373.1">
    <property type="nucleotide sequence ID" value="NZ_WXYO01000009.1"/>
</dbReference>
<protein>
    <recommendedName>
        <fullName evidence="3">Pentapeptide repeat-containing protein</fullName>
    </recommendedName>
</protein>
<dbReference type="Pfam" id="PF00805">
    <property type="entry name" value="Pentapeptide"/>
    <property type="match status" value="2"/>
</dbReference>
<dbReference type="InterPro" id="IPR051082">
    <property type="entry name" value="Pentapeptide-BTB/POZ_domain"/>
</dbReference>
<proteinExistence type="predicted"/>
<evidence type="ECO:0000313" key="2">
    <source>
        <dbReference type="Proteomes" id="UP000475249"/>
    </source>
</evidence>
<dbReference type="PANTHER" id="PTHR14136">
    <property type="entry name" value="BTB_POZ DOMAIN-CONTAINING PROTEIN KCTD9"/>
    <property type="match status" value="1"/>
</dbReference>
<dbReference type="AlphaFoldDB" id="A0A6L9EI46"/>
<accession>A0A6L9EI46</accession>
<reference evidence="1 2" key="1">
    <citation type="submission" date="2020-01" db="EMBL/GenBank/DDBJ databases">
        <title>Bacteria diversity of Porities sp.</title>
        <authorList>
            <person name="Wang G."/>
        </authorList>
    </citation>
    <scope>NUCLEOTIDE SEQUENCE [LARGE SCALE GENOMIC DNA]</scope>
    <source>
        <strain evidence="1 2">R33</strain>
    </source>
</reference>
<dbReference type="InterPro" id="IPR001646">
    <property type="entry name" value="5peptide_repeat"/>
</dbReference>
<dbReference type="PANTHER" id="PTHR14136:SF17">
    <property type="entry name" value="BTB_POZ DOMAIN-CONTAINING PROTEIN KCTD9"/>
    <property type="match status" value="1"/>
</dbReference>